<dbReference type="OrthoDB" id="4457835at2"/>
<dbReference type="AlphaFoldDB" id="R4K515"/>
<name>R4K515_CLOPA</name>
<organism evidence="2 3">
    <name type="scientific">Clostridium pasteurianum BC1</name>
    <dbReference type="NCBI Taxonomy" id="86416"/>
    <lineage>
        <taxon>Bacteria</taxon>
        <taxon>Bacillati</taxon>
        <taxon>Bacillota</taxon>
        <taxon>Clostridia</taxon>
        <taxon>Eubacteriales</taxon>
        <taxon>Clostridiaceae</taxon>
        <taxon>Clostridium</taxon>
    </lineage>
</organism>
<dbReference type="RefSeq" id="WP_015615119.1">
    <property type="nucleotide sequence ID" value="NC_021182.1"/>
</dbReference>
<gene>
    <name evidence="2" type="ORF">Clopa_1901</name>
</gene>
<dbReference type="PATRIC" id="fig|86416.3.peg.1872"/>
<evidence type="ECO:0000256" key="1">
    <source>
        <dbReference type="SAM" id="Coils"/>
    </source>
</evidence>
<evidence type="ECO:0008006" key="4">
    <source>
        <dbReference type="Google" id="ProtNLM"/>
    </source>
</evidence>
<reference evidence="2 3" key="1">
    <citation type="submission" date="2012-01" db="EMBL/GenBank/DDBJ databases">
        <title>Complete sequence of chromosome of Clostridium pasteurianum BC1.</title>
        <authorList>
            <consortium name="US DOE Joint Genome Institute"/>
            <person name="Lucas S."/>
            <person name="Han J."/>
            <person name="Lapidus A."/>
            <person name="Cheng J.-F."/>
            <person name="Goodwin L."/>
            <person name="Pitluck S."/>
            <person name="Peters L."/>
            <person name="Mikhailova N."/>
            <person name="Teshima H."/>
            <person name="Detter J.C."/>
            <person name="Han C."/>
            <person name="Tapia R."/>
            <person name="Land M."/>
            <person name="Hauser L."/>
            <person name="Kyrpides N."/>
            <person name="Ivanova N."/>
            <person name="Pagani I."/>
            <person name="Dunn J."/>
            <person name="Taghavi S."/>
            <person name="Francis A."/>
            <person name="van der Lelie D."/>
            <person name="Woyke T."/>
        </authorList>
    </citation>
    <scope>NUCLEOTIDE SEQUENCE [LARGE SCALE GENOMIC DNA]</scope>
    <source>
        <strain evidence="2 3">BC1</strain>
    </source>
</reference>
<keyword evidence="3" id="KW-1185">Reference proteome</keyword>
<dbReference type="eggNOG" id="ENOG503319Y">
    <property type="taxonomic scope" value="Bacteria"/>
</dbReference>
<dbReference type="STRING" id="86416.Clopa_1901"/>
<feature type="coiled-coil region" evidence="1">
    <location>
        <begin position="1"/>
        <end position="28"/>
    </location>
</feature>
<dbReference type="KEGG" id="cpas:Clopa_1901"/>
<keyword evidence="1" id="KW-0175">Coiled coil</keyword>
<proteinExistence type="predicted"/>
<protein>
    <recommendedName>
        <fullName evidence="4">Phage protein, HK97 gp10 family</fullName>
    </recommendedName>
</protein>
<dbReference type="EMBL" id="CP003261">
    <property type="protein sequence ID" value="AGK96801.1"/>
    <property type="molecule type" value="Genomic_DNA"/>
</dbReference>
<accession>R4K515</accession>
<evidence type="ECO:0000313" key="3">
    <source>
        <dbReference type="Proteomes" id="UP000013523"/>
    </source>
</evidence>
<dbReference type="HOGENOM" id="CLU_127046_1_0_9"/>
<sequence length="160" mass="17735">MSEIDDELNDWLNRVQAKTEEINNAVDQGLLKSALYCEGQAKQTANSIFTNNPPVNEKGEEMWEHTGLLEASIGSGMNPELTHSAMIYCSASYAKYLEYGTGIYAVNGDGRQTPWCYVSNTGVLNFTQGMRAKPFMYPSVFNSQDQIQSIILSYVAKAVV</sequence>
<dbReference type="Proteomes" id="UP000013523">
    <property type="component" value="Chromosome"/>
</dbReference>
<evidence type="ECO:0000313" key="2">
    <source>
        <dbReference type="EMBL" id="AGK96801.1"/>
    </source>
</evidence>